<evidence type="ECO:0000313" key="3">
    <source>
        <dbReference type="Proteomes" id="UP000576480"/>
    </source>
</evidence>
<feature type="transmembrane region" description="Helical" evidence="1">
    <location>
        <begin position="12"/>
        <end position="32"/>
    </location>
</feature>
<reference evidence="2 3" key="1">
    <citation type="journal article" date="2020" name="Front. Microbiol.">
        <title>Single-cell genomics of novel Actinobacteria with the Wood-Ljungdahl pathway discovered in a serpentinizing system.</title>
        <authorList>
            <person name="Merino N."/>
            <person name="Kawai M."/>
            <person name="Boyd E.S."/>
            <person name="Colman D.R."/>
            <person name="McGlynn S.E."/>
            <person name="Nealson K.H."/>
            <person name="Kurokawa K."/>
            <person name="Hongoh Y."/>
        </authorList>
    </citation>
    <scope>NUCLEOTIDE SEQUENCE [LARGE SCALE GENOMIC DNA]</scope>
    <source>
        <strain evidence="2 3">S43</strain>
    </source>
</reference>
<keyword evidence="1" id="KW-0472">Membrane</keyword>
<accession>A0A6V8PW58</accession>
<dbReference type="Proteomes" id="UP000576480">
    <property type="component" value="Unassembled WGS sequence"/>
</dbReference>
<keyword evidence="1" id="KW-1133">Transmembrane helix</keyword>
<dbReference type="AlphaFoldDB" id="A0A6V8PW58"/>
<name>A0A6V8PW58_9ACTN</name>
<dbReference type="RefSeq" id="WP_176229689.1">
    <property type="nucleotide sequence ID" value="NZ_BLSB01000041.1"/>
</dbReference>
<gene>
    <name evidence="2" type="ORF">HKBW3S43_00803</name>
</gene>
<comment type="caution">
    <text evidence="2">The sequence shown here is derived from an EMBL/GenBank/DDBJ whole genome shotgun (WGS) entry which is preliminary data.</text>
</comment>
<protein>
    <submittedName>
        <fullName evidence="2">Uncharacterized protein</fullName>
    </submittedName>
</protein>
<evidence type="ECO:0000313" key="2">
    <source>
        <dbReference type="EMBL" id="GFP35011.1"/>
    </source>
</evidence>
<proteinExistence type="predicted"/>
<dbReference type="EMBL" id="BLSB01000041">
    <property type="protein sequence ID" value="GFP35011.1"/>
    <property type="molecule type" value="Genomic_DNA"/>
</dbReference>
<keyword evidence="1" id="KW-0812">Transmembrane</keyword>
<evidence type="ECO:0000256" key="1">
    <source>
        <dbReference type="SAM" id="Phobius"/>
    </source>
</evidence>
<feature type="transmembrane region" description="Helical" evidence="1">
    <location>
        <begin position="38"/>
        <end position="57"/>
    </location>
</feature>
<feature type="non-terminal residue" evidence="2">
    <location>
        <position position="71"/>
    </location>
</feature>
<sequence>MRKRPINLPLKYYDVILVGSPAVLVGAFTYLTLDALGFFPPLWVWIIVAAIISLYLYRPALGITASLTSLV</sequence>
<organism evidence="2 3">
    <name type="scientific">Candidatus Hakubella thermalkaliphila</name>
    <dbReference type="NCBI Taxonomy" id="2754717"/>
    <lineage>
        <taxon>Bacteria</taxon>
        <taxon>Bacillati</taxon>
        <taxon>Actinomycetota</taxon>
        <taxon>Actinomycetota incertae sedis</taxon>
        <taxon>Candidatus Hakubellales</taxon>
        <taxon>Candidatus Hakubellaceae</taxon>
        <taxon>Candidatus Hakubella</taxon>
    </lineage>
</organism>